<organism evidence="3 4">
    <name type="scientific">Ophiobolus disseminans</name>
    <dbReference type="NCBI Taxonomy" id="1469910"/>
    <lineage>
        <taxon>Eukaryota</taxon>
        <taxon>Fungi</taxon>
        <taxon>Dikarya</taxon>
        <taxon>Ascomycota</taxon>
        <taxon>Pezizomycotina</taxon>
        <taxon>Dothideomycetes</taxon>
        <taxon>Pleosporomycetidae</taxon>
        <taxon>Pleosporales</taxon>
        <taxon>Pleosporineae</taxon>
        <taxon>Phaeosphaeriaceae</taxon>
        <taxon>Ophiobolus</taxon>
    </lineage>
</organism>
<feature type="region of interest" description="Disordered" evidence="1">
    <location>
        <begin position="1"/>
        <end position="20"/>
    </location>
</feature>
<protein>
    <recommendedName>
        <fullName evidence="2">F-box domain-containing protein</fullName>
    </recommendedName>
</protein>
<dbReference type="OrthoDB" id="3801367at2759"/>
<dbReference type="AlphaFoldDB" id="A0A6A7ACR1"/>
<reference evidence="3" key="1">
    <citation type="journal article" date="2020" name="Stud. Mycol.">
        <title>101 Dothideomycetes genomes: a test case for predicting lifestyles and emergence of pathogens.</title>
        <authorList>
            <person name="Haridas S."/>
            <person name="Albert R."/>
            <person name="Binder M."/>
            <person name="Bloem J."/>
            <person name="Labutti K."/>
            <person name="Salamov A."/>
            <person name="Andreopoulos B."/>
            <person name="Baker S."/>
            <person name="Barry K."/>
            <person name="Bills G."/>
            <person name="Bluhm B."/>
            <person name="Cannon C."/>
            <person name="Castanera R."/>
            <person name="Culley D."/>
            <person name="Daum C."/>
            <person name="Ezra D."/>
            <person name="Gonzalez J."/>
            <person name="Henrissat B."/>
            <person name="Kuo A."/>
            <person name="Liang C."/>
            <person name="Lipzen A."/>
            <person name="Lutzoni F."/>
            <person name="Magnuson J."/>
            <person name="Mondo S."/>
            <person name="Nolan M."/>
            <person name="Ohm R."/>
            <person name="Pangilinan J."/>
            <person name="Park H.-J."/>
            <person name="Ramirez L."/>
            <person name="Alfaro M."/>
            <person name="Sun H."/>
            <person name="Tritt A."/>
            <person name="Yoshinaga Y."/>
            <person name="Zwiers L.-H."/>
            <person name="Turgeon B."/>
            <person name="Goodwin S."/>
            <person name="Spatafora J."/>
            <person name="Crous P."/>
            <person name="Grigoriev I."/>
        </authorList>
    </citation>
    <scope>NUCLEOTIDE SEQUENCE</scope>
    <source>
        <strain evidence="3">CBS 113818</strain>
    </source>
</reference>
<dbReference type="InterPro" id="IPR001810">
    <property type="entry name" value="F-box_dom"/>
</dbReference>
<evidence type="ECO:0000313" key="3">
    <source>
        <dbReference type="EMBL" id="KAF2831100.1"/>
    </source>
</evidence>
<dbReference type="EMBL" id="MU006218">
    <property type="protein sequence ID" value="KAF2831100.1"/>
    <property type="molecule type" value="Genomic_DNA"/>
</dbReference>
<evidence type="ECO:0000313" key="4">
    <source>
        <dbReference type="Proteomes" id="UP000799424"/>
    </source>
</evidence>
<evidence type="ECO:0000259" key="2">
    <source>
        <dbReference type="Pfam" id="PF13013"/>
    </source>
</evidence>
<gene>
    <name evidence="3" type="ORF">CC86DRAFT_134829</name>
</gene>
<name>A0A6A7ACR1_9PLEO</name>
<dbReference type="Proteomes" id="UP000799424">
    <property type="component" value="Unassembled WGS sequence"/>
</dbReference>
<evidence type="ECO:0000256" key="1">
    <source>
        <dbReference type="SAM" id="MobiDB-lite"/>
    </source>
</evidence>
<proteinExistence type="predicted"/>
<feature type="domain" description="F-box" evidence="2">
    <location>
        <begin position="55"/>
        <end position="161"/>
    </location>
</feature>
<sequence>MAPSIHAGIKRRGDELEGNPNKRTQMLERKAQNIGARTAEPDGAACEIVQDGPSARCRLLELPSELRNRIYDFATEDFIGEGLNTTRCSDDCDCGCEEDFDKRGAAEPPYRWAPRTRPSHRPTPTTWWADRPWQFYGLTQVCAQLRAEFKPLWIRALEVRLTLTTLPGFVETFLWMGAQHVGTQPIGAQTMHAPKSLRAPKLIQIAWHHDSDNQPYPDQLDPLLKFHTLCPEFRFAFVPFDITDLKTMPGDAHCEHCLEMNERFGYDESWNDEDCECVDPDLPYQDWIYLEEDRIAYTGILQAFLHNDNKTWANDILDEKITAQRLGMTNSCATFKILCKKSFCHSVRDLQGAWDLLKGWGIIDLPRKAQMEIILAFEESETAVIDGYKVTNSLVREFRVPQASVPRAT</sequence>
<keyword evidence="4" id="KW-1185">Reference proteome</keyword>
<dbReference type="Pfam" id="PF13013">
    <property type="entry name" value="F-box-like_2"/>
    <property type="match status" value="1"/>
</dbReference>
<accession>A0A6A7ACR1</accession>